<dbReference type="GO" id="GO:0016787">
    <property type="term" value="F:hydrolase activity"/>
    <property type="evidence" value="ECO:0007669"/>
    <property type="project" value="UniProtKB-KW"/>
</dbReference>
<dbReference type="NCBIfam" id="TIGR01131">
    <property type="entry name" value="ATP_synt_6_or_A"/>
    <property type="match status" value="1"/>
</dbReference>
<sequence length="224" mass="24506">MEGGGYLINIPGVPPYVTYSWLAMAILILMAILVRASVKLVPSGFQNFIEMVIDAIYNLCEETIGEHWTATFFPLIATLGIYILVCNYMGLIPGFDSPTANINTTASCAIPVFLATHYYGVKVHGFKYINHFLGPMRSIFALPLMIMMFFIELIGHLVRPVTLSVRLFGNMMAKHILLAVLAVLTPIGIPVLVLGLGVIVGLVQAFVFVLLSIMYLAGAVEEAH</sequence>
<keyword evidence="12" id="KW-0378">Hydrolase</keyword>
<evidence type="ECO:0000256" key="5">
    <source>
        <dbReference type="ARBA" id="ARBA00022692"/>
    </source>
</evidence>
<evidence type="ECO:0000256" key="9">
    <source>
        <dbReference type="ARBA" id="ARBA00023136"/>
    </source>
</evidence>
<evidence type="ECO:0000256" key="7">
    <source>
        <dbReference type="ARBA" id="ARBA00022989"/>
    </source>
</evidence>
<comment type="similarity">
    <text evidence="2">Belongs to the ATPase A chain family.</text>
</comment>
<evidence type="ECO:0000256" key="10">
    <source>
        <dbReference type="ARBA" id="ARBA00023310"/>
    </source>
</evidence>
<dbReference type="Gene3D" id="1.20.120.220">
    <property type="entry name" value="ATP synthase, F0 complex, subunit A"/>
    <property type="match status" value="1"/>
</dbReference>
<comment type="subcellular location">
    <subcellularLocation>
        <location evidence="1">Membrane</location>
        <topology evidence="1">Multi-pass membrane protein</topology>
    </subcellularLocation>
</comment>
<dbReference type="InterPro" id="IPR035908">
    <property type="entry name" value="F0_ATP_A_sf"/>
</dbReference>
<dbReference type="InterPro" id="IPR023011">
    <property type="entry name" value="ATP_synth_F0_asu_AS"/>
</dbReference>
<keyword evidence="8" id="KW-0406">Ion transport</keyword>
<gene>
    <name evidence="12" type="ORF">MNBD_NITROSPIRAE02-705</name>
</gene>
<proteinExistence type="inferred from homology"/>
<dbReference type="AlphaFoldDB" id="A0A3B1CI62"/>
<evidence type="ECO:0000313" key="12">
    <source>
        <dbReference type="EMBL" id="VAX27912.1"/>
    </source>
</evidence>
<keyword evidence="9 11" id="KW-0472">Membrane</keyword>
<dbReference type="HAMAP" id="MF_01393">
    <property type="entry name" value="ATP_synth_a_bact"/>
    <property type="match status" value="1"/>
</dbReference>
<keyword evidence="3" id="KW-0813">Transport</keyword>
<evidence type="ECO:0000256" key="4">
    <source>
        <dbReference type="ARBA" id="ARBA00022547"/>
    </source>
</evidence>
<dbReference type="Pfam" id="PF00119">
    <property type="entry name" value="ATP-synt_A"/>
    <property type="match status" value="1"/>
</dbReference>
<keyword evidence="4" id="KW-0138">CF(0)</keyword>
<dbReference type="InterPro" id="IPR000568">
    <property type="entry name" value="ATP_synth_F0_asu"/>
</dbReference>
<dbReference type="GO" id="GO:0005886">
    <property type="term" value="C:plasma membrane"/>
    <property type="evidence" value="ECO:0007669"/>
    <property type="project" value="TreeGrafter"/>
</dbReference>
<evidence type="ECO:0000256" key="11">
    <source>
        <dbReference type="SAM" id="Phobius"/>
    </source>
</evidence>
<feature type="transmembrane region" description="Helical" evidence="11">
    <location>
        <begin position="16"/>
        <end position="34"/>
    </location>
</feature>
<accession>A0A3B1CI62</accession>
<dbReference type="GO" id="GO:0042777">
    <property type="term" value="P:proton motive force-driven plasma membrane ATP synthesis"/>
    <property type="evidence" value="ECO:0007669"/>
    <property type="project" value="TreeGrafter"/>
</dbReference>
<dbReference type="SUPFAM" id="SSF81336">
    <property type="entry name" value="F1F0 ATP synthase subunit A"/>
    <property type="match status" value="1"/>
</dbReference>
<keyword evidence="5 11" id="KW-0812">Transmembrane</keyword>
<keyword evidence="7 11" id="KW-1133">Transmembrane helix</keyword>
<feature type="transmembrane region" description="Helical" evidence="11">
    <location>
        <begin position="176"/>
        <end position="196"/>
    </location>
</feature>
<feature type="transmembrane region" description="Helical" evidence="11">
    <location>
        <begin position="202"/>
        <end position="220"/>
    </location>
</feature>
<dbReference type="GO" id="GO:0045259">
    <property type="term" value="C:proton-transporting ATP synthase complex"/>
    <property type="evidence" value="ECO:0007669"/>
    <property type="project" value="UniProtKB-KW"/>
</dbReference>
<protein>
    <submittedName>
        <fullName evidence="12">ATP synthase F0 sector subunit a</fullName>
        <ecNumber evidence="12">3.6.3.14</ecNumber>
    </submittedName>
</protein>
<feature type="transmembrane region" description="Helical" evidence="11">
    <location>
        <begin position="136"/>
        <end position="155"/>
    </location>
</feature>
<reference evidence="12" key="1">
    <citation type="submission" date="2018-06" db="EMBL/GenBank/DDBJ databases">
        <authorList>
            <person name="Zhirakovskaya E."/>
        </authorList>
    </citation>
    <scope>NUCLEOTIDE SEQUENCE</scope>
</reference>
<keyword evidence="6" id="KW-0375">Hydrogen ion transport</keyword>
<evidence type="ECO:0000256" key="6">
    <source>
        <dbReference type="ARBA" id="ARBA00022781"/>
    </source>
</evidence>
<dbReference type="CDD" id="cd00310">
    <property type="entry name" value="ATP-synt_Fo_a_6"/>
    <property type="match status" value="1"/>
</dbReference>
<keyword evidence="10" id="KW-0066">ATP synthesis</keyword>
<feature type="transmembrane region" description="Helical" evidence="11">
    <location>
        <begin position="72"/>
        <end position="91"/>
    </location>
</feature>
<dbReference type="EC" id="3.6.3.14" evidence="12"/>
<name>A0A3B1CI62_9ZZZZ</name>
<evidence type="ECO:0000256" key="2">
    <source>
        <dbReference type="ARBA" id="ARBA00006810"/>
    </source>
</evidence>
<dbReference type="EMBL" id="UOGH01000067">
    <property type="protein sequence ID" value="VAX27912.1"/>
    <property type="molecule type" value="Genomic_DNA"/>
</dbReference>
<dbReference type="PROSITE" id="PS00449">
    <property type="entry name" value="ATPASE_A"/>
    <property type="match status" value="1"/>
</dbReference>
<evidence type="ECO:0000256" key="8">
    <source>
        <dbReference type="ARBA" id="ARBA00023065"/>
    </source>
</evidence>
<dbReference type="PANTHER" id="PTHR42823">
    <property type="entry name" value="ATP SYNTHASE SUBUNIT A, CHLOROPLASTIC"/>
    <property type="match status" value="1"/>
</dbReference>
<dbReference type="GO" id="GO:0046933">
    <property type="term" value="F:proton-transporting ATP synthase activity, rotational mechanism"/>
    <property type="evidence" value="ECO:0007669"/>
    <property type="project" value="TreeGrafter"/>
</dbReference>
<evidence type="ECO:0000256" key="3">
    <source>
        <dbReference type="ARBA" id="ARBA00022448"/>
    </source>
</evidence>
<dbReference type="InterPro" id="IPR045082">
    <property type="entry name" value="ATP_syn_F0_a_bact/chloroplast"/>
</dbReference>
<evidence type="ECO:0000256" key="1">
    <source>
        <dbReference type="ARBA" id="ARBA00004141"/>
    </source>
</evidence>
<organism evidence="12">
    <name type="scientific">hydrothermal vent metagenome</name>
    <dbReference type="NCBI Taxonomy" id="652676"/>
    <lineage>
        <taxon>unclassified sequences</taxon>
        <taxon>metagenomes</taxon>
        <taxon>ecological metagenomes</taxon>
    </lineage>
</organism>
<dbReference type="PANTHER" id="PTHR42823:SF3">
    <property type="entry name" value="ATP SYNTHASE SUBUNIT A, CHLOROPLASTIC"/>
    <property type="match status" value="1"/>
</dbReference>
<dbReference type="PRINTS" id="PR00123">
    <property type="entry name" value="ATPASEA"/>
</dbReference>